<evidence type="ECO:0000256" key="4">
    <source>
        <dbReference type="ARBA" id="ARBA00022989"/>
    </source>
</evidence>
<feature type="transmembrane region" description="Helical" evidence="7">
    <location>
        <begin position="131"/>
        <end position="150"/>
    </location>
</feature>
<evidence type="ECO:0000256" key="3">
    <source>
        <dbReference type="ARBA" id="ARBA00022692"/>
    </source>
</evidence>
<organism evidence="8 9">
    <name type="scientific">Meleagris gallopavo</name>
    <name type="common">Wild turkey</name>
    <dbReference type="NCBI Taxonomy" id="9103"/>
    <lineage>
        <taxon>Eukaryota</taxon>
        <taxon>Metazoa</taxon>
        <taxon>Chordata</taxon>
        <taxon>Craniata</taxon>
        <taxon>Vertebrata</taxon>
        <taxon>Euteleostomi</taxon>
        <taxon>Archelosauria</taxon>
        <taxon>Archosauria</taxon>
        <taxon>Dinosauria</taxon>
        <taxon>Saurischia</taxon>
        <taxon>Theropoda</taxon>
        <taxon>Coelurosauria</taxon>
        <taxon>Aves</taxon>
        <taxon>Neognathae</taxon>
        <taxon>Galloanserae</taxon>
        <taxon>Galliformes</taxon>
        <taxon>Phasianidae</taxon>
        <taxon>Meleagridinae</taxon>
        <taxon>Meleagris</taxon>
    </lineage>
</organism>
<dbReference type="HOGENOM" id="CLU_055524_4_1_1"/>
<dbReference type="Pfam" id="PF00335">
    <property type="entry name" value="Tetraspanin"/>
    <property type="match status" value="1"/>
</dbReference>
<evidence type="ECO:0000256" key="7">
    <source>
        <dbReference type="SAM" id="Phobius"/>
    </source>
</evidence>
<keyword evidence="9" id="KW-1185">Reference proteome</keyword>
<dbReference type="CDD" id="cd03156">
    <property type="entry name" value="uroplakin_I_like_LEL"/>
    <property type="match status" value="1"/>
</dbReference>
<sequence length="180" mass="19913">FRYSKALSEEMLAVTLCIPTCLRVFQLTREFFTKELKKHYVRNNDTDVFSSTWNSVMITFACCGVNGPEDFDAVLPLPHLPLEKTIPEACCQRKLQSREGMIVNRQACLDGTERFQNRQGCYTVILNSFETYVYLAGALAIGVLAIEVLLCDHKSSVGGCPAARQGAAPTLGACLSTHIL</sequence>
<evidence type="ECO:0000313" key="9">
    <source>
        <dbReference type="Proteomes" id="UP000001645"/>
    </source>
</evidence>
<gene>
    <name evidence="8" type="primary">LOC100546034</name>
</gene>
<keyword evidence="4 7" id="KW-1133">Transmembrane helix</keyword>
<reference evidence="8 9" key="1">
    <citation type="journal article" date="2010" name="PLoS Biol.">
        <title>Multi-platform next-generation sequencing of the domestic turkey (Meleagris gallopavo): genome assembly and analysis.</title>
        <authorList>
            <person name="Dalloul R.A."/>
            <person name="Long J.A."/>
            <person name="Zimin A.V."/>
            <person name="Aslam L."/>
            <person name="Beal K."/>
            <person name="Blomberg L.A."/>
            <person name="Bouffard P."/>
            <person name="Burt D.W."/>
            <person name="Crasta O."/>
            <person name="Crooijmans R.P."/>
            <person name="Cooper K."/>
            <person name="Coulombe R.A."/>
            <person name="De S."/>
            <person name="Delany M.E."/>
            <person name="Dodgson J.B."/>
            <person name="Dong J.J."/>
            <person name="Evans C."/>
            <person name="Frederickson K.M."/>
            <person name="Flicek P."/>
            <person name="Florea L."/>
            <person name="Folkerts O."/>
            <person name="Groenen M.A."/>
            <person name="Harkins T.T."/>
            <person name="Herrero J."/>
            <person name="Hoffmann S."/>
            <person name="Megens H.J."/>
            <person name="Jiang A."/>
            <person name="de Jong P."/>
            <person name="Kaiser P."/>
            <person name="Kim H."/>
            <person name="Kim K.W."/>
            <person name="Kim S."/>
            <person name="Langenberger D."/>
            <person name="Lee M.K."/>
            <person name="Lee T."/>
            <person name="Mane S."/>
            <person name="Marcais G."/>
            <person name="Marz M."/>
            <person name="McElroy A.P."/>
            <person name="Modise T."/>
            <person name="Nefedov M."/>
            <person name="Notredame C."/>
            <person name="Paton I.R."/>
            <person name="Payne W.S."/>
            <person name="Pertea G."/>
            <person name="Prickett D."/>
            <person name="Puiu D."/>
            <person name="Qioa D."/>
            <person name="Raineri E."/>
            <person name="Ruffier M."/>
            <person name="Salzberg S.L."/>
            <person name="Schatz M.C."/>
            <person name="Scheuring C."/>
            <person name="Schmidt C.J."/>
            <person name="Schroeder S."/>
            <person name="Searle S.M."/>
            <person name="Smith E.J."/>
            <person name="Smith J."/>
            <person name="Sonstegard T.S."/>
            <person name="Stadler P.F."/>
            <person name="Tafer H."/>
            <person name="Tu Z.J."/>
            <person name="Van Tassell C.P."/>
            <person name="Vilella A.J."/>
            <person name="Williams K.P."/>
            <person name="Yorke J.A."/>
            <person name="Zhang L."/>
            <person name="Zhang H.B."/>
            <person name="Zhang X."/>
            <person name="Zhang Y."/>
            <person name="Reed K.M."/>
        </authorList>
    </citation>
    <scope>NUCLEOTIDE SEQUENCE [LARGE SCALE GENOMIC DNA]</scope>
</reference>
<name>G1NDL6_MELGA</name>
<dbReference type="Gene3D" id="1.10.1450.10">
    <property type="entry name" value="Tetraspanin"/>
    <property type="match status" value="1"/>
</dbReference>
<evidence type="ECO:0000256" key="6">
    <source>
        <dbReference type="ARBA" id="ARBA00023180"/>
    </source>
</evidence>
<keyword evidence="6" id="KW-0325">Glycoprotein</keyword>
<dbReference type="Ensembl" id="ENSMGAT00000011822.3">
    <property type="protein sequence ID" value="ENSMGAP00000010954.3"/>
    <property type="gene ID" value="ENSMGAG00000019078.1"/>
</dbReference>
<proteinExistence type="inferred from homology"/>
<dbReference type="InParanoid" id="G1NDL6"/>
<evidence type="ECO:0000256" key="5">
    <source>
        <dbReference type="ARBA" id="ARBA00023136"/>
    </source>
</evidence>
<reference evidence="8" key="3">
    <citation type="submission" date="2025-09" db="UniProtKB">
        <authorList>
            <consortium name="Ensembl"/>
        </authorList>
    </citation>
    <scope>IDENTIFICATION</scope>
</reference>
<dbReference type="AlphaFoldDB" id="G1NDL6"/>
<evidence type="ECO:0000256" key="1">
    <source>
        <dbReference type="ARBA" id="ARBA00004141"/>
    </source>
</evidence>
<accession>G1NDL6</accession>
<dbReference type="GeneTree" id="ENSGT00940000157667"/>
<keyword evidence="5 7" id="KW-0472">Membrane</keyword>
<dbReference type="GO" id="GO:0016020">
    <property type="term" value="C:membrane"/>
    <property type="evidence" value="ECO:0007669"/>
    <property type="project" value="UniProtKB-SubCell"/>
</dbReference>
<comment type="subcellular location">
    <subcellularLocation>
        <location evidence="1">Membrane</location>
        <topology evidence="1">Multi-pass membrane protein</topology>
    </subcellularLocation>
</comment>
<protein>
    <submittedName>
        <fullName evidence="8">Uncharacterized protein</fullName>
    </submittedName>
</protein>
<dbReference type="SUPFAM" id="SSF48652">
    <property type="entry name" value="Tetraspanin"/>
    <property type="match status" value="1"/>
</dbReference>
<dbReference type="FunFam" id="1.10.1450.10:FF:000012">
    <property type="entry name" value="Tetraspanin"/>
    <property type="match status" value="1"/>
</dbReference>
<evidence type="ECO:0000256" key="2">
    <source>
        <dbReference type="ARBA" id="ARBA00006840"/>
    </source>
</evidence>
<reference evidence="8" key="2">
    <citation type="submission" date="2025-08" db="UniProtKB">
        <authorList>
            <consortium name="Ensembl"/>
        </authorList>
    </citation>
    <scope>IDENTIFICATION</scope>
</reference>
<comment type="similarity">
    <text evidence="2">Belongs to the tetraspanin (TM4SF) family.</text>
</comment>
<dbReference type="InterPro" id="IPR008952">
    <property type="entry name" value="Tetraspanin_EC2_sf"/>
</dbReference>
<evidence type="ECO:0000313" key="8">
    <source>
        <dbReference type="Ensembl" id="ENSMGAP00000010954.3"/>
    </source>
</evidence>
<dbReference type="InterPro" id="IPR018499">
    <property type="entry name" value="Tetraspanin/Peripherin"/>
</dbReference>
<keyword evidence="3 7" id="KW-0812">Transmembrane</keyword>
<dbReference type="Proteomes" id="UP000001645">
    <property type="component" value="Chromosome 5"/>
</dbReference>